<name>A0A3E2B0M0_9FIRM</name>
<comment type="caution">
    <text evidence="3">The sequence shown here is derived from an EMBL/GenBank/DDBJ whole genome shotgun (WGS) entry which is preliminary data.</text>
</comment>
<dbReference type="Pfam" id="PF00269">
    <property type="entry name" value="SASP"/>
    <property type="match status" value="1"/>
</dbReference>
<dbReference type="GO" id="GO:0006265">
    <property type="term" value="P:DNA topological change"/>
    <property type="evidence" value="ECO:0007669"/>
    <property type="project" value="InterPro"/>
</dbReference>
<evidence type="ECO:0000313" key="4">
    <source>
        <dbReference type="Proteomes" id="UP000260649"/>
    </source>
</evidence>
<dbReference type="InterPro" id="IPR038300">
    <property type="entry name" value="SASP_sf_alpha/beta"/>
</dbReference>
<dbReference type="GO" id="GO:0030435">
    <property type="term" value="P:sporulation resulting in formation of a cellular spore"/>
    <property type="evidence" value="ECO:0007669"/>
    <property type="project" value="UniProtKB-KW"/>
</dbReference>
<dbReference type="InterPro" id="IPR001448">
    <property type="entry name" value="SASP_alpha/beta-type"/>
</dbReference>
<comment type="function">
    <text evidence="1">SASP are bound to spore DNA. They are double-stranded DNA-binding proteins that cause DNA to change to an a-like conformation. They protect the DNA backbone from chemical and enzymatic cleavage and are thus involved in dormant spore's high resistance to UV light.</text>
</comment>
<dbReference type="GO" id="GO:0003690">
    <property type="term" value="F:double-stranded DNA binding"/>
    <property type="evidence" value="ECO:0007669"/>
    <property type="project" value="InterPro"/>
</dbReference>
<reference evidence="3 4" key="1">
    <citation type="submission" date="2018-07" db="EMBL/GenBank/DDBJ databases">
        <title>GABA Modulating Bacteria of the Human Gut Microbiota.</title>
        <authorList>
            <person name="Strandwitz P."/>
            <person name="Kim K.H."/>
            <person name="Terekhova D."/>
            <person name="Liu J.K."/>
            <person name="Sharma A."/>
            <person name="Levering J."/>
            <person name="Mcdonald D."/>
            <person name="Dietrich D."/>
            <person name="Ramadhar T.R."/>
            <person name="Lekbua A."/>
            <person name="Mroue N."/>
            <person name="Liston C."/>
            <person name="Stewart E.J."/>
            <person name="Dubin M.J."/>
            <person name="Zengler K."/>
            <person name="Knight R."/>
            <person name="Gilbert J.A."/>
            <person name="Clardy J."/>
            <person name="Lewis K."/>
        </authorList>
    </citation>
    <scope>NUCLEOTIDE SEQUENCE [LARGE SCALE GENOMIC DNA]</scope>
    <source>
        <strain evidence="3 4">KLE1738</strain>
    </source>
</reference>
<evidence type="ECO:0000256" key="2">
    <source>
        <dbReference type="ARBA" id="ARBA00022969"/>
    </source>
</evidence>
<dbReference type="OrthoDB" id="1683773at2"/>
<dbReference type="PANTHER" id="PTHR36107:SF1">
    <property type="entry name" value="SMALL, ACID-SOLUBLE SPORE PROTEIN A"/>
    <property type="match status" value="1"/>
</dbReference>
<dbReference type="EMBL" id="QQRQ01000046">
    <property type="protein sequence ID" value="RFT05583.1"/>
    <property type="molecule type" value="Genomic_DNA"/>
</dbReference>
<evidence type="ECO:0000256" key="1">
    <source>
        <dbReference type="ARBA" id="ARBA00003863"/>
    </source>
</evidence>
<sequence length="72" mass="7738">MASNKSSSNNKIMVPQARAAMDKFKMEAANEVGVDLKKGYNGSMTTREAGSIGGQMVKKMIQSYEQGMSSAE</sequence>
<keyword evidence="2" id="KW-0749">Sporulation</keyword>
<dbReference type="GeneID" id="97996428"/>
<accession>A0A3E2B0M0</accession>
<dbReference type="InterPro" id="IPR050847">
    <property type="entry name" value="SASP_DNA-binding"/>
</dbReference>
<proteinExistence type="predicted"/>
<protein>
    <submittedName>
        <fullName evidence="3">Small acid-soluble spore protein</fullName>
    </submittedName>
</protein>
<dbReference type="Gene3D" id="6.10.10.80">
    <property type="entry name" value="Small, acid-soluble spore protein, alpha/beta type-like"/>
    <property type="match status" value="1"/>
</dbReference>
<keyword evidence="4" id="KW-1185">Reference proteome</keyword>
<dbReference type="PANTHER" id="PTHR36107">
    <property type="entry name" value="SMALL, ACID-SOLUBLE SPORE PROTEIN A"/>
    <property type="match status" value="1"/>
</dbReference>
<gene>
    <name evidence="3" type="ORF">DV520_11870</name>
</gene>
<organism evidence="3 4">
    <name type="scientific">Evtepia gabavorous</name>
    <dbReference type="NCBI Taxonomy" id="2211183"/>
    <lineage>
        <taxon>Bacteria</taxon>
        <taxon>Bacillati</taxon>
        <taxon>Bacillota</taxon>
        <taxon>Clostridia</taxon>
        <taxon>Eubacteriales</taxon>
        <taxon>Evtepia</taxon>
    </lineage>
</organism>
<dbReference type="AlphaFoldDB" id="A0A3E2B0M0"/>
<evidence type="ECO:0000313" key="3">
    <source>
        <dbReference type="EMBL" id="RFT05583.1"/>
    </source>
</evidence>
<dbReference type="RefSeq" id="WP_021919753.1">
    <property type="nucleotide sequence ID" value="NZ_CAKXRM010000022.1"/>
</dbReference>
<dbReference type="Proteomes" id="UP000260649">
    <property type="component" value="Unassembled WGS sequence"/>
</dbReference>